<keyword evidence="2" id="KW-1185">Reference proteome</keyword>
<comment type="caution">
    <text evidence="1">The sequence shown here is derived from an EMBL/GenBank/DDBJ whole genome shotgun (WGS) entry which is preliminary data.</text>
</comment>
<gene>
    <name evidence="1" type="ORF">THIOM_001061</name>
</gene>
<reference evidence="1 2" key="1">
    <citation type="submission" date="2016-05" db="EMBL/GenBank/DDBJ databases">
        <title>Single-cell genome of chain-forming Candidatus Thiomargarita nelsonii and comparison to other large sulfur-oxidizing bacteria.</title>
        <authorList>
            <person name="Winkel M."/>
            <person name="Salman V."/>
            <person name="Woyke T."/>
            <person name="Schulz-Vogt H."/>
            <person name="Richter M."/>
            <person name="Flood B."/>
            <person name="Bailey J."/>
            <person name="Amann R."/>
            <person name="Mussmann M."/>
        </authorList>
    </citation>
    <scope>NUCLEOTIDE SEQUENCE [LARGE SCALE GENOMIC DNA]</scope>
    <source>
        <strain evidence="1 2">THI036</strain>
    </source>
</reference>
<proteinExistence type="predicted"/>
<sequence length="228" mass="27155">MYIGIIAEGKSDLAVIRNILRGKIRIDSSNITFLQPELYFDETDLHNMSQEQFSNWELVKQACIEKHKLVDFFSVEEDRYIILQIDTAEAEKINYEVERPKKPGNPDYSKILRNNVIDKINEWIENQFSEPIFYAITIEETEAWVLTIYTAQERDTCRHNDPKDELNRVLNRKLSKRDKNKILKCDNELDKFDKLSEKFRKTKYLVKYVNLNESFKLFCESLEKIKVE</sequence>
<evidence type="ECO:0000313" key="2">
    <source>
        <dbReference type="Proteomes" id="UP000076962"/>
    </source>
</evidence>
<accession>A0A0A6P192</accession>
<dbReference type="AlphaFoldDB" id="A0A0A6P192"/>
<evidence type="ECO:0000313" key="1">
    <source>
        <dbReference type="EMBL" id="OAD23110.1"/>
    </source>
</evidence>
<organism evidence="1 2">
    <name type="scientific">Candidatus Thiomargarita nelsonii</name>
    <dbReference type="NCBI Taxonomy" id="1003181"/>
    <lineage>
        <taxon>Bacteria</taxon>
        <taxon>Pseudomonadati</taxon>
        <taxon>Pseudomonadota</taxon>
        <taxon>Gammaproteobacteria</taxon>
        <taxon>Thiotrichales</taxon>
        <taxon>Thiotrichaceae</taxon>
        <taxon>Thiomargarita</taxon>
    </lineage>
</organism>
<protein>
    <submittedName>
        <fullName evidence="1">Transcriptional regulator, TetR family</fullName>
    </submittedName>
</protein>
<dbReference type="EMBL" id="LUTY01000550">
    <property type="protein sequence ID" value="OAD23110.1"/>
    <property type="molecule type" value="Genomic_DNA"/>
</dbReference>
<dbReference type="Proteomes" id="UP000076962">
    <property type="component" value="Unassembled WGS sequence"/>
</dbReference>
<name>A0A0A6P192_9GAMM</name>